<keyword evidence="2" id="KW-1185">Reference proteome</keyword>
<evidence type="ECO:0000313" key="3">
    <source>
        <dbReference type="WBParaSite" id="GPUH_0001701701-mRNA-1"/>
    </source>
</evidence>
<sequence length="93" mass="10591">MLIWHLCRDVVRGYIEKMIIGSFGSAIYRSVVDRQLLNGSIVAAPVTVNGFQRICEVQSTSRIVLYEFFRSTTIGYCAQLTPVLQRQTQQLVH</sequence>
<accession>A0A183E7Q4</accession>
<dbReference type="AlphaFoldDB" id="A0A183E7Q4"/>
<evidence type="ECO:0000313" key="1">
    <source>
        <dbReference type="EMBL" id="VDN28955.1"/>
    </source>
</evidence>
<name>A0A183E7Q4_9BILA</name>
<dbReference type="WBParaSite" id="GPUH_0001701701-mRNA-1">
    <property type="protein sequence ID" value="GPUH_0001701701-mRNA-1"/>
    <property type="gene ID" value="GPUH_0001701701"/>
</dbReference>
<gene>
    <name evidence="1" type="ORF">GPUH_LOCUS16995</name>
</gene>
<dbReference type="EMBL" id="UYRT01084520">
    <property type="protein sequence ID" value="VDN28955.1"/>
    <property type="molecule type" value="Genomic_DNA"/>
</dbReference>
<reference evidence="1 2" key="2">
    <citation type="submission" date="2018-11" db="EMBL/GenBank/DDBJ databases">
        <authorList>
            <consortium name="Pathogen Informatics"/>
        </authorList>
    </citation>
    <scope>NUCLEOTIDE SEQUENCE [LARGE SCALE GENOMIC DNA]</scope>
</reference>
<evidence type="ECO:0000313" key="2">
    <source>
        <dbReference type="Proteomes" id="UP000271098"/>
    </source>
</evidence>
<organism evidence="3">
    <name type="scientific">Gongylonema pulchrum</name>
    <dbReference type="NCBI Taxonomy" id="637853"/>
    <lineage>
        <taxon>Eukaryota</taxon>
        <taxon>Metazoa</taxon>
        <taxon>Ecdysozoa</taxon>
        <taxon>Nematoda</taxon>
        <taxon>Chromadorea</taxon>
        <taxon>Rhabditida</taxon>
        <taxon>Spirurina</taxon>
        <taxon>Spiruromorpha</taxon>
        <taxon>Spiruroidea</taxon>
        <taxon>Gongylonematidae</taxon>
        <taxon>Gongylonema</taxon>
    </lineage>
</organism>
<proteinExistence type="predicted"/>
<reference evidence="3" key="1">
    <citation type="submission" date="2016-06" db="UniProtKB">
        <authorList>
            <consortium name="WormBaseParasite"/>
        </authorList>
    </citation>
    <scope>IDENTIFICATION</scope>
</reference>
<protein>
    <submittedName>
        <fullName evidence="3">Secreted protein</fullName>
    </submittedName>
</protein>
<dbReference type="Proteomes" id="UP000271098">
    <property type="component" value="Unassembled WGS sequence"/>
</dbReference>